<keyword evidence="3" id="KW-0106">Calcium</keyword>
<dbReference type="InterPro" id="IPR002048">
    <property type="entry name" value="EF_hand_dom"/>
</dbReference>
<reference evidence="5" key="1">
    <citation type="submission" date="2016-04" db="EMBL/GenBank/DDBJ databases">
        <authorList>
            <person name="Evans L.H."/>
            <person name="Alamgir A."/>
            <person name="Owens N."/>
            <person name="Weber N.D."/>
            <person name="Virtaneva K."/>
            <person name="Barbian K."/>
            <person name="Babar A."/>
            <person name="Rosenke K."/>
        </authorList>
    </citation>
    <scope>NUCLEOTIDE SEQUENCE [LARGE SCALE GENOMIC DNA]</scope>
    <source>
        <strain evidence="5">CBS 101.48</strain>
    </source>
</reference>
<dbReference type="PROSITE" id="PS50222">
    <property type="entry name" value="EF_HAND_2"/>
    <property type="match status" value="2"/>
</dbReference>
<evidence type="ECO:0000256" key="1">
    <source>
        <dbReference type="ARBA" id="ARBA00022723"/>
    </source>
</evidence>
<accession>A0A168RAR9</accession>
<dbReference type="PANTHER" id="PTHR23050">
    <property type="entry name" value="CALCIUM BINDING PROTEIN"/>
    <property type="match status" value="1"/>
</dbReference>
<dbReference type="EMBL" id="LT554591">
    <property type="protein sequence ID" value="SAM06407.1"/>
    <property type="molecule type" value="Genomic_DNA"/>
</dbReference>
<dbReference type="OrthoDB" id="26525at2759"/>
<dbReference type="AlphaFoldDB" id="A0A168RAR9"/>
<dbReference type="GO" id="GO:0005509">
    <property type="term" value="F:calcium ion binding"/>
    <property type="evidence" value="ECO:0007669"/>
    <property type="project" value="InterPro"/>
</dbReference>
<feature type="domain" description="EF-hand" evidence="4">
    <location>
        <begin position="73"/>
        <end position="108"/>
    </location>
</feature>
<dbReference type="SMART" id="SM00054">
    <property type="entry name" value="EFh"/>
    <property type="match status" value="2"/>
</dbReference>
<dbReference type="PROSITE" id="PS00018">
    <property type="entry name" value="EF_HAND_1"/>
    <property type="match status" value="2"/>
</dbReference>
<name>A0A168RAR9_ABSGL</name>
<evidence type="ECO:0000313" key="5">
    <source>
        <dbReference type="EMBL" id="SAM06407.1"/>
    </source>
</evidence>
<protein>
    <recommendedName>
        <fullName evidence="4">EF-hand domain-containing protein</fullName>
    </recommendedName>
</protein>
<keyword evidence="1" id="KW-0479">Metal-binding</keyword>
<dbReference type="InterPro" id="IPR050145">
    <property type="entry name" value="Centrin_CML-like"/>
</dbReference>
<dbReference type="Pfam" id="PF13833">
    <property type="entry name" value="EF-hand_8"/>
    <property type="match status" value="1"/>
</dbReference>
<dbReference type="CDD" id="cd00051">
    <property type="entry name" value="EFh"/>
    <property type="match status" value="1"/>
</dbReference>
<dbReference type="Pfam" id="PF13499">
    <property type="entry name" value="EF-hand_7"/>
    <property type="match status" value="1"/>
</dbReference>
<dbReference type="InParanoid" id="A0A168RAR9"/>
<sequence>MIVMSLDPTMTEESATLLAGEIDTKGKGTIGFDGFVCAMVKLAPFTNTTTSLPEHVELRKWNTCPPHLRNTRHEEDDLMDCFRAFDTNHDGLISRAELEKVMCKLGEKLSKQDIQDMMAEADSNEDGYIDFEEFKHLLS</sequence>
<evidence type="ECO:0000256" key="3">
    <source>
        <dbReference type="ARBA" id="ARBA00022837"/>
    </source>
</evidence>
<dbReference type="InterPro" id="IPR018247">
    <property type="entry name" value="EF_Hand_1_Ca_BS"/>
</dbReference>
<evidence type="ECO:0000256" key="2">
    <source>
        <dbReference type="ARBA" id="ARBA00022737"/>
    </source>
</evidence>
<feature type="domain" description="EF-hand" evidence="4">
    <location>
        <begin position="109"/>
        <end position="139"/>
    </location>
</feature>
<gene>
    <name evidence="5" type="primary">ABSGL_12296.1 scaffold 12745</name>
</gene>
<dbReference type="Gene3D" id="1.10.238.10">
    <property type="entry name" value="EF-hand"/>
    <property type="match status" value="1"/>
</dbReference>
<dbReference type="Proteomes" id="UP000078561">
    <property type="component" value="Unassembled WGS sequence"/>
</dbReference>
<keyword evidence="6" id="KW-1185">Reference proteome</keyword>
<keyword evidence="2" id="KW-0677">Repeat</keyword>
<dbReference type="InterPro" id="IPR011992">
    <property type="entry name" value="EF-hand-dom_pair"/>
</dbReference>
<dbReference type="SUPFAM" id="SSF47473">
    <property type="entry name" value="EF-hand"/>
    <property type="match status" value="1"/>
</dbReference>
<dbReference type="STRING" id="4829.A0A168RAR9"/>
<evidence type="ECO:0000259" key="4">
    <source>
        <dbReference type="PROSITE" id="PS50222"/>
    </source>
</evidence>
<proteinExistence type="predicted"/>
<dbReference type="FunFam" id="1.10.238.10:FF:000181">
    <property type="entry name" value="CALML5 isoform 1"/>
    <property type="match status" value="1"/>
</dbReference>
<evidence type="ECO:0000313" key="6">
    <source>
        <dbReference type="Proteomes" id="UP000078561"/>
    </source>
</evidence>
<organism evidence="5">
    <name type="scientific">Absidia glauca</name>
    <name type="common">Pin mould</name>
    <dbReference type="NCBI Taxonomy" id="4829"/>
    <lineage>
        <taxon>Eukaryota</taxon>
        <taxon>Fungi</taxon>
        <taxon>Fungi incertae sedis</taxon>
        <taxon>Mucoromycota</taxon>
        <taxon>Mucoromycotina</taxon>
        <taxon>Mucoromycetes</taxon>
        <taxon>Mucorales</taxon>
        <taxon>Cunninghamellaceae</taxon>
        <taxon>Absidia</taxon>
    </lineage>
</organism>